<reference evidence="3 4" key="1">
    <citation type="submission" date="2019-02" db="EMBL/GenBank/DDBJ databases">
        <title>Deep-cultivation of Planctomycetes and their phenomic and genomic characterization uncovers novel biology.</title>
        <authorList>
            <person name="Wiegand S."/>
            <person name="Jogler M."/>
            <person name="Boedeker C."/>
            <person name="Pinto D."/>
            <person name="Vollmers J."/>
            <person name="Rivas-Marin E."/>
            <person name="Kohn T."/>
            <person name="Peeters S.H."/>
            <person name="Heuer A."/>
            <person name="Rast P."/>
            <person name="Oberbeckmann S."/>
            <person name="Bunk B."/>
            <person name="Jeske O."/>
            <person name="Meyerdierks A."/>
            <person name="Storesund J.E."/>
            <person name="Kallscheuer N."/>
            <person name="Luecker S."/>
            <person name="Lage O.M."/>
            <person name="Pohl T."/>
            <person name="Merkel B.J."/>
            <person name="Hornburger P."/>
            <person name="Mueller R.-W."/>
            <person name="Bruemmer F."/>
            <person name="Labrenz M."/>
            <person name="Spormann A.M."/>
            <person name="Op den Camp H."/>
            <person name="Overmann J."/>
            <person name="Amann R."/>
            <person name="Jetten M.S.M."/>
            <person name="Mascher T."/>
            <person name="Medema M.H."/>
            <person name="Devos D.P."/>
            <person name="Kaster A.-K."/>
            <person name="Ovreas L."/>
            <person name="Rohde M."/>
            <person name="Galperin M.Y."/>
            <person name="Jogler C."/>
        </authorList>
    </citation>
    <scope>NUCLEOTIDE SEQUENCE [LARGE SCALE GENOMIC DNA]</scope>
    <source>
        <strain evidence="3 4">SV_7m_r</strain>
    </source>
</reference>
<dbReference type="InterPro" id="IPR033753">
    <property type="entry name" value="GCV_H/Fam206"/>
</dbReference>
<accession>A0A517SY36</accession>
<keyword evidence="1" id="KW-0450">Lipoyl</keyword>
<evidence type="ECO:0000259" key="2">
    <source>
        <dbReference type="PROSITE" id="PS50968"/>
    </source>
</evidence>
<dbReference type="PANTHER" id="PTHR11715">
    <property type="entry name" value="GLYCINE CLEAVAGE SYSTEM H PROTEIN"/>
    <property type="match status" value="1"/>
</dbReference>
<name>A0A517SY36_9BACT</name>
<gene>
    <name evidence="3" type="primary">gcvH_2</name>
    <name evidence="3" type="ORF">SV7mr_35850</name>
</gene>
<keyword evidence="4" id="KW-1185">Reference proteome</keyword>
<dbReference type="InterPro" id="IPR002930">
    <property type="entry name" value="GCV_H"/>
</dbReference>
<protein>
    <submittedName>
        <fullName evidence="3">Glycine cleavage system H protein</fullName>
    </submittedName>
</protein>
<dbReference type="AlphaFoldDB" id="A0A517SY36"/>
<dbReference type="GO" id="GO:0009249">
    <property type="term" value="P:protein lipoylation"/>
    <property type="evidence" value="ECO:0007669"/>
    <property type="project" value="TreeGrafter"/>
</dbReference>
<sequence>MGDYDATFPCDRLYVKNHMWARPADPDQAWHDMLSDQQPLQSPTTLRFGLTQYAVRLLQDVYFLDWELDCPSTIKQRQMIGSIESKKAESDLYAPAAGTLTQINQAVLDNPSLINADTYQAGWLFAMELTAEAVAGLLAPESYRELLDQAWVVAQRTIKGQANL</sequence>
<dbReference type="InterPro" id="IPR011053">
    <property type="entry name" value="Single_hybrid_motif"/>
</dbReference>
<evidence type="ECO:0000313" key="4">
    <source>
        <dbReference type="Proteomes" id="UP000315003"/>
    </source>
</evidence>
<feature type="domain" description="Lipoyl-binding" evidence="2">
    <location>
        <begin position="45"/>
        <end position="128"/>
    </location>
</feature>
<organism evidence="3 4">
    <name type="scientific">Stieleria bergensis</name>
    <dbReference type="NCBI Taxonomy" id="2528025"/>
    <lineage>
        <taxon>Bacteria</taxon>
        <taxon>Pseudomonadati</taxon>
        <taxon>Planctomycetota</taxon>
        <taxon>Planctomycetia</taxon>
        <taxon>Pirellulales</taxon>
        <taxon>Pirellulaceae</taxon>
        <taxon>Stieleria</taxon>
    </lineage>
</organism>
<dbReference type="Gene3D" id="2.40.50.100">
    <property type="match status" value="1"/>
</dbReference>
<dbReference type="SUPFAM" id="SSF51230">
    <property type="entry name" value="Single hybrid motif"/>
    <property type="match status" value="1"/>
</dbReference>
<dbReference type="PANTHER" id="PTHR11715:SF3">
    <property type="entry name" value="GLYCINE CLEAVAGE SYSTEM H PROTEIN-RELATED"/>
    <property type="match status" value="1"/>
</dbReference>
<proteinExistence type="predicted"/>
<dbReference type="Proteomes" id="UP000315003">
    <property type="component" value="Chromosome"/>
</dbReference>
<dbReference type="GO" id="GO:0019464">
    <property type="term" value="P:glycine decarboxylation via glycine cleavage system"/>
    <property type="evidence" value="ECO:0007669"/>
    <property type="project" value="InterPro"/>
</dbReference>
<dbReference type="PROSITE" id="PS50968">
    <property type="entry name" value="BIOTINYL_LIPOYL"/>
    <property type="match status" value="1"/>
</dbReference>
<dbReference type="CDD" id="cd06848">
    <property type="entry name" value="GCS_H"/>
    <property type="match status" value="1"/>
</dbReference>
<dbReference type="GO" id="GO:0005960">
    <property type="term" value="C:glycine cleavage complex"/>
    <property type="evidence" value="ECO:0007669"/>
    <property type="project" value="InterPro"/>
</dbReference>
<dbReference type="InterPro" id="IPR000089">
    <property type="entry name" value="Biotin_lipoyl"/>
</dbReference>
<dbReference type="EMBL" id="CP036272">
    <property type="protein sequence ID" value="QDT61055.1"/>
    <property type="molecule type" value="Genomic_DNA"/>
</dbReference>
<evidence type="ECO:0000313" key="3">
    <source>
        <dbReference type="EMBL" id="QDT61055.1"/>
    </source>
</evidence>
<evidence type="ECO:0000256" key="1">
    <source>
        <dbReference type="ARBA" id="ARBA00022823"/>
    </source>
</evidence>
<dbReference type="Pfam" id="PF01597">
    <property type="entry name" value="GCV_H"/>
    <property type="match status" value="1"/>
</dbReference>
<dbReference type="GO" id="GO:0005829">
    <property type="term" value="C:cytosol"/>
    <property type="evidence" value="ECO:0007669"/>
    <property type="project" value="TreeGrafter"/>
</dbReference>